<sequence>MMGGTSAVNSVSLRFLTLDEIQEFAWLVRNYKGDTDLIQGRRTVDAKSILGIYSLNIQEQMELLVHNGDFEQLRIQIGKFIR</sequence>
<dbReference type="Gene3D" id="3.30.1340.10">
    <property type="entry name" value="HPr-like"/>
    <property type="match status" value="1"/>
</dbReference>
<dbReference type="InterPro" id="IPR035895">
    <property type="entry name" value="HPr-like_sf"/>
</dbReference>
<dbReference type="SUPFAM" id="SSF55594">
    <property type="entry name" value="HPr-like"/>
    <property type="match status" value="1"/>
</dbReference>
<gene>
    <name evidence="1" type="ORF">EDD59_103138</name>
</gene>
<evidence type="ECO:0000313" key="2">
    <source>
        <dbReference type="Proteomes" id="UP000295726"/>
    </source>
</evidence>
<protein>
    <recommendedName>
        <fullName evidence="3">PTS HPr component family protein</fullName>
    </recommendedName>
</protein>
<name>A0A4R3KER0_9FIRM</name>
<comment type="caution">
    <text evidence="1">The sequence shown here is derived from an EMBL/GenBank/DDBJ whole genome shotgun (WGS) entry which is preliminary data.</text>
</comment>
<evidence type="ECO:0000313" key="1">
    <source>
        <dbReference type="EMBL" id="TCS81718.1"/>
    </source>
</evidence>
<dbReference type="RefSeq" id="WP_132379033.1">
    <property type="nucleotide sequence ID" value="NZ_DAIPCY010000043.1"/>
</dbReference>
<accession>A0A4R3KER0</accession>
<dbReference type="Proteomes" id="UP000295726">
    <property type="component" value="Unassembled WGS sequence"/>
</dbReference>
<keyword evidence="2" id="KW-1185">Reference proteome</keyword>
<dbReference type="AlphaFoldDB" id="A0A4R3KER0"/>
<organism evidence="1 2">
    <name type="scientific">Muricomes intestini</name>
    <dbReference type="NCBI Taxonomy" id="1796634"/>
    <lineage>
        <taxon>Bacteria</taxon>
        <taxon>Bacillati</taxon>
        <taxon>Bacillota</taxon>
        <taxon>Clostridia</taxon>
        <taxon>Lachnospirales</taxon>
        <taxon>Lachnospiraceae</taxon>
        <taxon>Muricomes</taxon>
    </lineage>
</organism>
<reference evidence="1 2" key="1">
    <citation type="submission" date="2019-03" db="EMBL/GenBank/DDBJ databases">
        <title>Genomic Encyclopedia of Type Strains, Phase IV (KMG-IV): sequencing the most valuable type-strain genomes for metagenomic binning, comparative biology and taxonomic classification.</title>
        <authorList>
            <person name="Goeker M."/>
        </authorList>
    </citation>
    <scope>NUCLEOTIDE SEQUENCE [LARGE SCALE GENOMIC DNA]</scope>
    <source>
        <strain evidence="1 2">DSM 29489</strain>
    </source>
</reference>
<evidence type="ECO:0008006" key="3">
    <source>
        <dbReference type="Google" id="ProtNLM"/>
    </source>
</evidence>
<dbReference type="EMBL" id="SLZZ01000003">
    <property type="protein sequence ID" value="TCS81718.1"/>
    <property type="molecule type" value="Genomic_DNA"/>
</dbReference>
<dbReference type="OrthoDB" id="1858199at2"/>
<proteinExistence type="predicted"/>